<dbReference type="PATRIC" id="fig|301148.3.peg.2424"/>
<dbReference type="OrthoDB" id="108903at2"/>
<dbReference type="Gene3D" id="2.120.10.30">
    <property type="entry name" value="TolB, C-terminal domain"/>
    <property type="match status" value="1"/>
</dbReference>
<dbReference type="Gene3D" id="3.40.50.1820">
    <property type="entry name" value="alpha/beta hydrolase"/>
    <property type="match status" value="1"/>
</dbReference>
<dbReference type="CDD" id="cd15482">
    <property type="entry name" value="Sialidase_non-viral"/>
    <property type="match status" value="1"/>
</dbReference>
<dbReference type="PANTHER" id="PTHR42776">
    <property type="entry name" value="SERINE PEPTIDASE S9 FAMILY MEMBER"/>
    <property type="match status" value="1"/>
</dbReference>
<dbReference type="Pfam" id="PF00326">
    <property type="entry name" value="Peptidase_S9"/>
    <property type="match status" value="1"/>
</dbReference>
<dbReference type="RefSeq" id="WP_061570242.1">
    <property type="nucleotide sequence ID" value="NZ_LQYT01000140.1"/>
</dbReference>
<evidence type="ECO:0000256" key="1">
    <source>
        <dbReference type="ARBA" id="ARBA00022801"/>
    </source>
</evidence>
<evidence type="ECO:0000256" key="2">
    <source>
        <dbReference type="ARBA" id="ARBA00022825"/>
    </source>
</evidence>
<dbReference type="STRING" id="301148.B4135_4142"/>
<sequence length="596" mass="68038">MLRFSKPDAENFFRVVHVENFAVSPDEKQLVFSANINGRYNLWAMDLPNAFPYPFAFYGQNTDALRFDKEGRFLIASFDKDGDENLQIYALPPHGGEWVPLRVQEGERHFFIDLSEDGRRLYYTTTKNNPTFLNTYVYDIETGKETLILEGKDAGTTLCAVSPGENSVVYGKFFSNSHSRGYVRAGGNDFPLIPDAEEPHLEGEFVYVSENEIYFLTNYQSDFVYLAKFDVSAKRFSKVLQMDKEEFSLLRYGKKDQVLYIVGSYGMEDRLYRYDLKTGEAKQLNLPASVVEKLTVADSGNLYILARSATRPNNIYRSADGGMTWEELTRCRVPGISEADLVEPEIVKYPSFDGLEIEALFFRAKGEKANGHVILWPHGGPQAAERKMFRALFQLLLSRGYSIFAPNFRGSTNYGLKFLKMVERDWGGGPRLDNIAGLEWLIKNGYADREKIFLMGGSYGGYMALLLHSRHAEYFKAVVDIFGVSNLFSFIESMPEFWKPIAREWVGDPEKDKEKLTEDSPITYIDGMVKPMLVVQGANDPRVVKNESDQIVEALRKKGREVEYIVLEDEGHGFSKKENEINVYKQILAFFDKHAK</sequence>
<keyword evidence="2" id="KW-0720">Serine protease</keyword>
<protein>
    <recommendedName>
        <fullName evidence="3">Peptidase S9 prolyl oligopeptidase catalytic domain-containing protein</fullName>
    </recommendedName>
</protein>
<dbReference type="GO" id="GO:0006508">
    <property type="term" value="P:proteolysis"/>
    <property type="evidence" value="ECO:0007669"/>
    <property type="project" value="InterPro"/>
</dbReference>
<dbReference type="InterPro" id="IPR001375">
    <property type="entry name" value="Peptidase_S9_cat"/>
</dbReference>
<dbReference type="SUPFAM" id="SSF82171">
    <property type="entry name" value="DPP6 N-terminal domain-like"/>
    <property type="match status" value="1"/>
</dbReference>
<gene>
    <name evidence="4" type="ORF">B4135_4142</name>
</gene>
<dbReference type="SUPFAM" id="SSF53474">
    <property type="entry name" value="alpha/beta-Hydrolases"/>
    <property type="match status" value="1"/>
</dbReference>
<evidence type="ECO:0000313" key="4">
    <source>
        <dbReference type="EMBL" id="KYD08425.1"/>
    </source>
</evidence>
<dbReference type="EMBL" id="LQYT01000140">
    <property type="protein sequence ID" value="KYD08425.1"/>
    <property type="molecule type" value="Genomic_DNA"/>
</dbReference>
<keyword evidence="1" id="KW-0378">Hydrolase</keyword>
<dbReference type="InterPro" id="IPR011659">
    <property type="entry name" value="WD40"/>
</dbReference>
<evidence type="ECO:0000259" key="3">
    <source>
        <dbReference type="Pfam" id="PF00326"/>
    </source>
</evidence>
<feature type="domain" description="Peptidase S9 prolyl oligopeptidase catalytic" evidence="3">
    <location>
        <begin position="389"/>
        <end position="595"/>
    </location>
</feature>
<keyword evidence="2" id="KW-0645">Protease</keyword>
<evidence type="ECO:0000313" key="5">
    <source>
        <dbReference type="Proteomes" id="UP000075683"/>
    </source>
</evidence>
<dbReference type="Proteomes" id="UP000075683">
    <property type="component" value="Unassembled WGS sequence"/>
</dbReference>
<dbReference type="AlphaFoldDB" id="A0A150L834"/>
<dbReference type="InterPro" id="IPR011042">
    <property type="entry name" value="6-blade_b-propeller_TolB-like"/>
</dbReference>
<dbReference type="PANTHER" id="PTHR42776:SF27">
    <property type="entry name" value="DIPEPTIDYL PEPTIDASE FAMILY MEMBER 6"/>
    <property type="match status" value="1"/>
</dbReference>
<name>A0A150L834_9BACI</name>
<reference evidence="4 5" key="1">
    <citation type="submission" date="2016-01" db="EMBL/GenBank/DDBJ databases">
        <title>Draft Genome Sequences of Seven Thermophilic Sporeformers Isolated from Foods.</title>
        <authorList>
            <person name="Berendsen E.M."/>
            <person name="Wells-Bennik M.H."/>
            <person name="Krawcyk A.O."/>
            <person name="De Jong A."/>
            <person name="Holsappel S."/>
            <person name="Eijlander R.T."/>
            <person name="Kuipers O.P."/>
        </authorList>
    </citation>
    <scope>NUCLEOTIDE SEQUENCE [LARGE SCALE GENOMIC DNA]</scope>
    <source>
        <strain evidence="4 5">B4135</strain>
    </source>
</reference>
<dbReference type="Pfam" id="PF07676">
    <property type="entry name" value="PD40"/>
    <property type="match status" value="1"/>
</dbReference>
<dbReference type="GO" id="GO:0004252">
    <property type="term" value="F:serine-type endopeptidase activity"/>
    <property type="evidence" value="ECO:0007669"/>
    <property type="project" value="TreeGrafter"/>
</dbReference>
<accession>A0A150L834</accession>
<comment type="caution">
    <text evidence="4">The sequence shown here is derived from an EMBL/GenBank/DDBJ whole genome shotgun (WGS) entry which is preliminary data.</text>
</comment>
<proteinExistence type="predicted"/>
<organism evidence="4 5">
    <name type="scientific">Caldibacillus debilis</name>
    <dbReference type="NCBI Taxonomy" id="301148"/>
    <lineage>
        <taxon>Bacteria</taxon>
        <taxon>Bacillati</taxon>
        <taxon>Bacillota</taxon>
        <taxon>Bacilli</taxon>
        <taxon>Bacillales</taxon>
        <taxon>Bacillaceae</taxon>
        <taxon>Caldibacillus</taxon>
    </lineage>
</organism>
<dbReference type="InterPro" id="IPR029058">
    <property type="entry name" value="AB_hydrolase_fold"/>
</dbReference>